<reference evidence="2 3" key="1">
    <citation type="submission" date="2015-01" db="EMBL/GenBank/DDBJ databases">
        <title>Evolution of Trichinella species and genotypes.</title>
        <authorList>
            <person name="Korhonen P.K."/>
            <person name="Edoardo P."/>
            <person name="Giuseppe L.R."/>
            <person name="Gasser R.B."/>
        </authorList>
    </citation>
    <scope>NUCLEOTIDE SEQUENCE [LARGE SCALE GENOMIC DNA]</scope>
    <source>
        <strain evidence="2">ISS3</strain>
    </source>
</reference>
<evidence type="ECO:0000256" key="1">
    <source>
        <dbReference type="SAM" id="MobiDB-lite"/>
    </source>
</evidence>
<proteinExistence type="predicted"/>
<sequence length="59" mass="6579">MKKYNKTSLDEALIFMTSAFYKLDIVALKENDISSQNSTDSTEHHPCSDPQITKAESGV</sequence>
<accession>A0A0V1B9N2</accession>
<feature type="region of interest" description="Disordered" evidence="1">
    <location>
        <begin position="34"/>
        <end position="59"/>
    </location>
</feature>
<dbReference type="OrthoDB" id="10270296at2759"/>
<evidence type="ECO:0000313" key="2">
    <source>
        <dbReference type="EMBL" id="KRY33694.1"/>
    </source>
</evidence>
<name>A0A0V1B9N2_TRISP</name>
<organism evidence="2 3">
    <name type="scientific">Trichinella spiralis</name>
    <name type="common">Trichina worm</name>
    <dbReference type="NCBI Taxonomy" id="6334"/>
    <lineage>
        <taxon>Eukaryota</taxon>
        <taxon>Metazoa</taxon>
        <taxon>Ecdysozoa</taxon>
        <taxon>Nematoda</taxon>
        <taxon>Enoplea</taxon>
        <taxon>Dorylaimia</taxon>
        <taxon>Trichinellida</taxon>
        <taxon>Trichinellidae</taxon>
        <taxon>Trichinella</taxon>
    </lineage>
</organism>
<keyword evidence="3" id="KW-1185">Reference proteome</keyword>
<dbReference type="InParanoid" id="A0A0V1B9N2"/>
<dbReference type="EMBL" id="JYDH01000078">
    <property type="protein sequence ID" value="KRY33694.1"/>
    <property type="molecule type" value="Genomic_DNA"/>
</dbReference>
<evidence type="ECO:0000313" key="3">
    <source>
        <dbReference type="Proteomes" id="UP000054776"/>
    </source>
</evidence>
<comment type="caution">
    <text evidence="2">The sequence shown here is derived from an EMBL/GenBank/DDBJ whole genome shotgun (WGS) entry which is preliminary data.</text>
</comment>
<dbReference type="Proteomes" id="UP000054776">
    <property type="component" value="Unassembled WGS sequence"/>
</dbReference>
<gene>
    <name evidence="2" type="ORF">T01_12627</name>
</gene>
<protein>
    <submittedName>
        <fullName evidence="2">Uncharacterized protein</fullName>
    </submittedName>
</protein>
<dbReference type="AlphaFoldDB" id="A0A0V1B9N2"/>